<name>A0A330HPG8_9HYPH</name>
<sequence>MDGKSLARVVAVIFVAVAVTATALEMTRKEERPHDAATQLPAALAPSPPREGLRRCQALGEVALRDSGCLRLWAEQRDRFLGLNAPFATSASGPVTSPKDATSPEAR</sequence>
<keyword evidence="2" id="KW-0472">Membrane</keyword>
<dbReference type="Pfam" id="PF20084">
    <property type="entry name" value="TrbK"/>
    <property type="match status" value="1"/>
</dbReference>
<reference evidence="3 4" key="1">
    <citation type="submission" date="2018-07" db="EMBL/GenBank/DDBJ databases">
        <title>Diversity of Mesorhizobium strains in Brazil.</title>
        <authorList>
            <person name="Helene L.C.F."/>
            <person name="Dall'Agnol R."/>
            <person name="Delamuta J.R.M."/>
            <person name="Hungria M."/>
        </authorList>
    </citation>
    <scope>NUCLEOTIDE SEQUENCE [LARGE SCALE GENOMIC DNA]</scope>
    <source>
        <strain evidence="3 4">AC99b</strain>
    </source>
</reference>
<feature type="region of interest" description="Disordered" evidence="1">
    <location>
        <begin position="86"/>
        <end position="107"/>
    </location>
</feature>
<proteinExistence type="predicted"/>
<dbReference type="RefSeq" id="WP_112098770.1">
    <property type="nucleotide sequence ID" value="NZ_QMBP01000008.1"/>
</dbReference>
<evidence type="ECO:0000256" key="2">
    <source>
        <dbReference type="SAM" id="Phobius"/>
    </source>
</evidence>
<protein>
    <submittedName>
        <fullName evidence="3">Conjugal transfer protein TrbK</fullName>
    </submittedName>
</protein>
<feature type="region of interest" description="Disordered" evidence="1">
    <location>
        <begin position="29"/>
        <end position="51"/>
    </location>
</feature>
<accession>A0A330HPG8</accession>
<dbReference type="InterPro" id="IPR027587">
    <property type="entry name" value="TrbK"/>
</dbReference>
<dbReference type="OrthoDB" id="9815800at2"/>
<dbReference type="AlphaFoldDB" id="A0A330HPG8"/>
<organism evidence="3 4">
    <name type="scientific">Mesorhizobium hawassense</name>
    <dbReference type="NCBI Taxonomy" id="1209954"/>
    <lineage>
        <taxon>Bacteria</taxon>
        <taxon>Pseudomonadati</taxon>
        <taxon>Pseudomonadota</taxon>
        <taxon>Alphaproteobacteria</taxon>
        <taxon>Hyphomicrobiales</taxon>
        <taxon>Phyllobacteriaceae</taxon>
        <taxon>Mesorhizobium</taxon>
    </lineage>
</organism>
<gene>
    <name evidence="3" type="ORF">DPM33_17900</name>
</gene>
<comment type="caution">
    <text evidence="3">The sequence shown here is derived from an EMBL/GenBank/DDBJ whole genome shotgun (WGS) entry which is preliminary data.</text>
</comment>
<dbReference type="Proteomes" id="UP000251558">
    <property type="component" value="Unassembled WGS sequence"/>
</dbReference>
<evidence type="ECO:0000313" key="3">
    <source>
        <dbReference type="EMBL" id="RAZ89452.1"/>
    </source>
</evidence>
<dbReference type="NCBIfam" id="TIGR04360">
    <property type="entry name" value="other_trbK"/>
    <property type="match status" value="1"/>
</dbReference>
<dbReference type="EMBL" id="QMBP01000008">
    <property type="protein sequence ID" value="RAZ89452.1"/>
    <property type="molecule type" value="Genomic_DNA"/>
</dbReference>
<evidence type="ECO:0000256" key="1">
    <source>
        <dbReference type="SAM" id="MobiDB-lite"/>
    </source>
</evidence>
<evidence type="ECO:0000313" key="4">
    <source>
        <dbReference type="Proteomes" id="UP000251558"/>
    </source>
</evidence>
<feature type="transmembrane region" description="Helical" evidence="2">
    <location>
        <begin position="6"/>
        <end position="24"/>
    </location>
</feature>
<keyword evidence="2" id="KW-1133">Transmembrane helix</keyword>
<keyword evidence="2" id="KW-0812">Transmembrane</keyword>
<keyword evidence="4" id="KW-1185">Reference proteome</keyword>